<comment type="caution">
    <text evidence="1">The sequence shown here is derived from an EMBL/GenBank/DDBJ whole genome shotgun (WGS) entry which is preliminary data.</text>
</comment>
<dbReference type="AlphaFoldDB" id="A0A8S4QKP9"/>
<dbReference type="Proteomes" id="UP000838756">
    <property type="component" value="Unassembled WGS sequence"/>
</dbReference>
<dbReference type="EMBL" id="CAKXAJ010005603">
    <property type="protein sequence ID" value="CAH2209171.1"/>
    <property type="molecule type" value="Genomic_DNA"/>
</dbReference>
<organism evidence="1 2">
    <name type="scientific">Pararge aegeria aegeria</name>
    <dbReference type="NCBI Taxonomy" id="348720"/>
    <lineage>
        <taxon>Eukaryota</taxon>
        <taxon>Metazoa</taxon>
        <taxon>Ecdysozoa</taxon>
        <taxon>Arthropoda</taxon>
        <taxon>Hexapoda</taxon>
        <taxon>Insecta</taxon>
        <taxon>Pterygota</taxon>
        <taxon>Neoptera</taxon>
        <taxon>Endopterygota</taxon>
        <taxon>Lepidoptera</taxon>
        <taxon>Glossata</taxon>
        <taxon>Ditrysia</taxon>
        <taxon>Papilionoidea</taxon>
        <taxon>Nymphalidae</taxon>
        <taxon>Satyrinae</taxon>
        <taxon>Satyrini</taxon>
        <taxon>Parargina</taxon>
        <taxon>Pararge</taxon>
    </lineage>
</organism>
<reference evidence="1" key="1">
    <citation type="submission" date="2022-03" db="EMBL/GenBank/DDBJ databases">
        <authorList>
            <person name="Lindestad O."/>
        </authorList>
    </citation>
    <scope>NUCLEOTIDE SEQUENCE</scope>
</reference>
<sequence length="25" mass="2654">MATRLVVATGLRYSVHGGGCVKHQL</sequence>
<gene>
    <name evidence="1" type="primary">jg26562</name>
    <name evidence="1" type="ORF">PAEG_LOCUS1571</name>
</gene>
<evidence type="ECO:0000313" key="1">
    <source>
        <dbReference type="EMBL" id="CAH2209171.1"/>
    </source>
</evidence>
<feature type="non-terminal residue" evidence="1">
    <location>
        <position position="25"/>
    </location>
</feature>
<accession>A0A8S4QKP9</accession>
<name>A0A8S4QKP9_9NEOP</name>
<proteinExistence type="predicted"/>
<protein>
    <submittedName>
        <fullName evidence="1">Jg26562 protein</fullName>
    </submittedName>
</protein>
<evidence type="ECO:0000313" key="2">
    <source>
        <dbReference type="Proteomes" id="UP000838756"/>
    </source>
</evidence>
<keyword evidence="2" id="KW-1185">Reference proteome</keyword>